<evidence type="ECO:0000256" key="3">
    <source>
        <dbReference type="ARBA" id="ARBA00022821"/>
    </source>
</evidence>
<evidence type="ECO:0000313" key="8">
    <source>
        <dbReference type="Proteomes" id="UP000187203"/>
    </source>
</evidence>
<protein>
    <submittedName>
        <fullName evidence="7">Disease resistance protein</fullName>
    </submittedName>
</protein>
<dbReference type="GO" id="GO:0005524">
    <property type="term" value="F:ATP binding"/>
    <property type="evidence" value="ECO:0007669"/>
    <property type="project" value="UniProtKB-KW"/>
</dbReference>
<dbReference type="PRINTS" id="PR00364">
    <property type="entry name" value="DISEASERSIST"/>
</dbReference>
<dbReference type="InterPro" id="IPR027417">
    <property type="entry name" value="P-loop_NTPase"/>
</dbReference>
<evidence type="ECO:0000256" key="4">
    <source>
        <dbReference type="ARBA" id="ARBA00022840"/>
    </source>
</evidence>
<sequence length="918" mass="104048">MASETTAPDPESPTVEVLVTRAQPSLTVNTGLRVRKSLPVEALKRIGFAPTSSGRSKPSSNQLIRDILRKPLYLDCSYVEFLKVKKDLIKLSSNLQNAVKVVKMQKKIVNKQIEKWLKDSDNILQGVQSLENKIASVQGQGQGFSSLKWLSQFRLRKKVAKKTRVITSLLNDVENRFPAMSSGISSFSTFMSFKSWSLACQNMMEALKEYDVSILALCAMAGAGKTIFAREVGKKALELQLFDEVVMVDASQQSDSHKIRSYVVDCLELKLANNGEYGAQDLSDNLRLRRVLIILDDVWKKPNLEEIGIPYGGDHGGCKILLTISNRQVCSSMNIDRTIELDVLDDKDSCSLFRTVVGLSDSGPDDDIYKVAESIATESHGFPLLVVKLGRSLKQKAEEEWGLALERHESSSVSSAVICGYMDEDDEFMISYEFLRSRKTKMCFLLMCSLFPQGYDIDVEDFLKYIWGVRLFREVGSNQSIEDQRCEMWRAIEELKAYYLLLGREGNNNVHVKLHNLVRECALSIASGLITTLTPQVDLFEDLPEDMARDIDTAIIKMARHTQLPDNYMVHGEVFSAWRNLRMLDLYDCLMKEKIRPDLIHKLYMQEPCRLEELRIGGPRFKEWPFEFEFEFQVASPGGSNGNARVSDRIKSLPFLPILSLDIPCLSNPDQDMVFPKLLKYQIAINDDSGFHHCYPISRVVKVTDLSFNAVKELFRNVQHLHLNRIAGYQNLVPCAGADLDELTFLALRSCPDMEFILDMKQQHVPVPVPVPHCALSELEELIIEEMGCLKQLCNGRPPQGFLQKLRRLTVTKCADMMFTVAATQSLQELSVKSCDKLQSVFHSHSEEKHASSLLSCLRYLELIELPELRCVWSGPIHQVAKFFHSSERQESKIAVSYKEYFKMMDLMVLEMATLSGV</sequence>
<comment type="caution">
    <text evidence="7">The sequence shown here is derived from an EMBL/GenBank/DDBJ whole genome shotgun (WGS) entry which is preliminary data.</text>
</comment>
<dbReference type="OrthoDB" id="1898799at2759"/>
<dbReference type="Pfam" id="PF00931">
    <property type="entry name" value="NB-ARC"/>
    <property type="match status" value="1"/>
</dbReference>
<proteinExistence type="inferred from homology"/>
<dbReference type="SUPFAM" id="SSF52540">
    <property type="entry name" value="P-loop containing nucleoside triphosphate hydrolases"/>
    <property type="match status" value="1"/>
</dbReference>
<comment type="similarity">
    <text evidence="1">Belongs to the disease resistance NB-LRR family.</text>
</comment>
<dbReference type="GO" id="GO:0006952">
    <property type="term" value="P:defense response"/>
    <property type="evidence" value="ECO:0007669"/>
    <property type="project" value="UniProtKB-KW"/>
</dbReference>
<dbReference type="PANTHER" id="PTHR33463">
    <property type="entry name" value="NB-ARC DOMAIN-CONTAINING PROTEIN-RELATED"/>
    <property type="match status" value="1"/>
</dbReference>
<dbReference type="InterPro" id="IPR032675">
    <property type="entry name" value="LRR_dom_sf"/>
</dbReference>
<dbReference type="Proteomes" id="UP000187203">
    <property type="component" value="Unassembled WGS sequence"/>
</dbReference>
<keyword evidence="2" id="KW-0547">Nucleotide-binding</keyword>
<dbReference type="SUPFAM" id="SSF52058">
    <property type="entry name" value="L domain-like"/>
    <property type="match status" value="1"/>
</dbReference>
<reference evidence="8" key="1">
    <citation type="submission" date="2013-09" db="EMBL/GenBank/DDBJ databases">
        <title>Corchorus olitorius genome sequencing.</title>
        <authorList>
            <person name="Alam M."/>
            <person name="Haque M.S."/>
            <person name="Islam M.S."/>
            <person name="Emdad E.M."/>
            <person name="Islam M.M."/>
            <person name="Ahmed B."/>
            <person name="Halim A."/>
            <person name="Hossen Q.M.M."/>
            <person name="Hossain M.Z."/>
            <person name="Ahmed R."/>
            <person name="Khan M.M."/>
            <person name="Islam R."/>
            <person name="Rashid M.M."/>
            <person name="Khan S.A."/>
            <person name="Rahman M.S."/>
            <person name="Alam M."/>
            <person name="Yahiya A.S."/>
            <person name="Khan M.S."/>
            <person name="Azam M.S."/>
            <person name="Haque T."/>
            <person name="Lashkar M.Z.H."/>
            <person name="Akhand A.I."/>
            <person name="Morshed G."/>
            <person name="Roy S."/>
            <person name="Uddin K.S."/>
            <person name="Rabeya T."/>
            <person name="Hossain A.S."/>
            <person name="Chowdhury A."/>
            <person name="Snigdha A.R."/>
            <person name="Mortoza M.S."/>
            <person name="Matin S.A."/>
            <person name="Hoque S.M.E."/>
            <person name="Islam M.K."/>
            <person name="Roy D.K."/>
            <person name="Haider R."/>
            <person name="Moosa M.M."/>
            <person name="Elias S.M."/>
            <person name="Hasan A.M."/>
            <person name="Jahan S."/>
            <person name="Shafiuddin M."/>
            <person name="Mahmood N."/>
            <person name="Shommy N.S."/>
        </authorList>
    </citation>
    <scope>NUCLEOTIDE SEQUENCE [LARGE SCALE GENOMIC DNA]</scope>
    <source>
        <strain evidence="8">cv. O-4</strain>
    </source>
</reference>
<evidence type="ECO:0000259" key="5">
    <source>
        <dbReference type="Pfam" id="PF00931"/>
    </source>
</evidence>
<gene>
    <name evidence="7" type="ORF">COLO4_09565</name>
</gene>
<dbReference type="InterPro" id="IPR057135">
    <property type="entry name" value="At4g27190-like_LRR"/>
</dbReference>
<dbReference type="GO" id="GO:0043531">
    <property type="term" value="F:ADP binding"/>
    <property type="evidence" value="ECO:0007669"/>
    <property type="project" value="InterPro"/>
</dbReference>
<dbReference type="InterPro" id="IPR002182">
    <property type="entry name" value="NB-ARC"/>
</dbReference>
<dbReference type="Gene3D" id="3.40.50.300">
    <property type="entry name" value="P-loop containing nucleotide triphosphate hydrolases"/>
    <property type="match status" value="1"/>
</dbReference>
<evidence type="ECO:0000259" key="6">
    <source>
        <dbReference type="Pfam" id="PF23247"/>
    </source>
</evidence>
<accession>A0A1R3KBP6</accession>
<dbReference type="Gene3D" id="3.80.10.10">
    <property type="entry name" value="Ribonuclease Inhibitor"/>
    <property type="match status" value="1"/>
</dbReference>
<dbReference type="InterPro" id="IPR042197">
    <property type="entry name" value="Apaf_helical"/>
</dbReference>
<dbReference type="STRING" id="93759.A0A1R3KBP6"/>
<dbReference type="Pfam" id="PF23247">
    <property type="entry name" value="LRR_RPS2"/>
    <property type="match status" value="1"/>
</dbReference>
<keyword evidence="4" id="KW-0067">ATP-binding</keyword>
<feature type="domain" description="NB-ARC" evidence="5">
    <location>
        <begin position="203"/>
        <end position="358"/>
    </location>
</feature>
<keyword evidence="3" id="KW-0611">Plant defense</keyword>
<feature type="domain" description="Disease resistance protein At4g27190-like leucine-rich repeats" evidence="6">
    <location>
        <begin position="800"/>
        <end position="883"/>
    </location>
</feature>
<evidence type="ECO:0000313" key="7">
    <source>
        <dbReference type="EMBL" id="OMP04512.1"/>
    </source>
</evidence>
<dbReference type="AlphaFoldDB" id="A0A1R3KBP6"/>
<dbReference type="PANTHER" id="PTHR33463:SF204">
    <property type="entry name" value="NB-ARC DOMAIN-CONTAINING PROTEIN"/>
    <property type="match status" value="1"/>
</dbReference>
<dbReference type="InterPro" id="IPR050905">
    <property type="entry name" value="Plant_NBS-LRR"/>
</dbReference>
<dbReference type="EMBL" id="AWUE01014248">
    <property type="protein sequence ID" value="OMP04512.1"/>
    <property type="molecule type" value="Genomic_DNA"/>
</dbReference>
<evidence type="ECO:0000256" key="1">
    <source>
        <dbReference type="ARBA" id="ARBA00008894"/>
    </source>
</evidence>
<name>A0A1R3KBP6_9ROSI</name>
<dbReference type="Gene3D" id="1.10.8.430">
    <property type="entry name" value="Helical domain of apoptotic protease-activating factors"/>
    <property type="match status" value="1"/>
</dbReference>
<keyword evidence="8" id="KW-1185">Reference proteome</keyword>
<evidence type="ECO:0000256" key="2">
    <source>
        <dbReference type="ARBA" id="ARBA00022741"/>
    </source>
</evidence>
<organism evidence="7 8">
    <name type="scientific">Corchorus olitorius</name>
    <dbReference type="NCBI Taxonomy" id="93759"/>
    <lineage>
        <taxon>Eukaryota</taxon>
        <taxon>Viridiplantae</taxon>
        <taxon>Streptophyta</taxon>
        <taxon>Embryophyta</taxon>
        <taxon>Tracheophyta</taxon>
        <taxon>Spermatophyta</taxon>
        <taxon>Magnoliopsida</taxon>
        <taxon>eudicotyledons</taxon>
        <taxon>Gunneridae</taxon>
        <taxon>Pentapetalae</taxon>
        <taxon>rosids</taxon>
        <taxon>malvids</taxon>
        <taxon>Malvales</taxon>
        <taxon>Malvaceae</taxon>
        <taxon>Grewioideae</taxon>
        <taxon>Apeibeae</taxon>
        <taxon>Corchorus</taxon>
    </lineage>
</organism>